<dbReference type="STRING" id="1513793.SAMN06296036_101305"/>
<organism evidence="7 8">
    <name type="scientific">Pseudobacteriovorax antillogorgiicola</name>
    <dbReference type="NCBI Taxonomy" id="1513793"/>
    <lineage>
        <taxon>Bacteria</taxon>
        <taxon>Pseudomonadati</taxon>
        <taxon>Bdellovibrionota</taxon>
        <taxon>Oligoflexia</taxon>
        <taxon>Oligoflexales</taxon>
        <taxon>Pseudobacteriovoracaceae</taxon>
        <taxon>Pseudobacteriovorax</taxon>
    </lineage>
</organism>
<evidence type="ECO:0000256" key="2">
    <source>
        <dbReference type="ARBA" id="ARBA00022980"/>
    </source>
</evidence>
<dbReference type="GO" id="GO:0006412">
    <property type="term" value="P:translation"/>
    <property type="evidence" value="ECO:0007669"/>
    <property type="project" value="UniProtKB-UniRule"/>
</dbReference>
<proteinExistence type="inferred from homology"/>
<evidence type="ECO:0000256" key="5">
    <source>
        <dbReference type="HAMAP-Rule" id="MF_00514"/>
    </source>
</evidence>
<dbReference type="PANTHER" id="PTHR33343:SF1">
    <property type="entry name" value="LARGE RIBOSOMAL SUBUNIT PROTEIN BL35M"/>
    <property type="match status" value="1"/>
</dbReference>
<protein>
    <recommendedName>
        <fullName evidence="4 5">Large ribosomal subunit protein bL35</fullName>
    </recommendedName>
</protein>
<evidence type="ECO:0000313" key="8">
    <source>
        <dbReference type="Proteomes" id="UP000192907"/>
    </source>
</evidence>
<dbReference type="SUPFAM" id="SSF143034">
    <property type="entry name" value="L35p-like"/>
    <property type="match status" value="1"/>
</dbReference>
<dbReference type="PROSITE" id="PS00936">
    <property type="entry name" value="RIBOSOMAL_L35"/>
    <property type="match status" value="1"/>
</dbReference>
<evidence type="ECO:0000256" key="4">
    <source>
        <dbReference type="ARBA" id="ARBA00071664"/>
    </source>
</evidence>
<dbReference type="Gene3D" id="4.10.410.60">
    <property type="match status" value="1"/>
</dbReference>
<dbReference type="GO" id="GO:0003735">
    <property type="term" value="F:structural constituent of ribosome"/>
    <property type="evidence" value="ECO:0007669"/>
    <property type="project" value="InterPro"/>
</dbReference>
<name>A0A1Y6B8G7_9BACT</name>
<dbReference type="RefSeq" id="WP_132314575.1">
    <property type="nucleotide sequence ID" value="NZ_FWZT01000001.1"/>
</dbReference>
<comment type="similarity">
    <text evidence="1 5 6">Belongs to the bacterial ribosomal protein bL35 family.</text>
</comment>
<accession>A0A1Y6B8G7</accession>
<dbReference type="EMBL" id="FWZT01000001">
    <property type="protein sequence ID" value="SME89835.1"/>
    <property type="molecule type" value="Genomic_DNA"/>
</dbReference>
<keyword evidence="3 5" id="KW-0687">Ribonucleoprotein</keyword>
<dbReference type="Pfam" id="PF01632">
    <property type="entry name" value="Ribosomal_L35p"/>
    <property type="match status" value="1"/>
</dbReference>
<keyword evidence="2 5" id="KW-0689">Ribosomal protein</keyword>
<evidence type="ECO:0000313" key="7">
    <source>
        <dbReference type="EMBL" id="SME89835.1"/>
    </source>
</evidence>
<reference evidence="8" key="1">
    <citation type="submission" date="2017-04" db="EMBL/GenBank/DDBJ databases">
        <authorList>
            <person name="Varghese N."/>
            <person name="Submissions S."/>
        </authorList>
    </citation>
    <scope>NUCLEOTIDE SEQUENCE [LARGE SCALE GENOMIC DNA]</scope>
    <source>
        <strain evidence="8">RKEM611</strain>
    </source>
</reference>
<sequence>MPKVKTKRAAAKRFRILPSGKIRRNHANKQHILTKKKRARLNKLKKSAYVVASDVKLVLRCLPNG</sequence>
<dbReference type="AlphaFoldDB" id="A0A1Y6B8G7"/>
<dbReference type="FunFam" id="4.10.410.60:FF:000001">
    <property type="entry name" value="50S ribosomal protein L35"/>
    <property type="match status" value="1"/>
</dbReference>
<evidence type="ECO:0000256" key="3">
    <source>
        <dbReference type="ARBA" id="ARBA00023274"/>
    </source>
</evidence>
<dbReference type="GO" id="GO:0022625">
    <property type="term" value="C:cytosolic large ribosomal subunit"/>
    <property type="evidence" value="ECO:0007669"/>
    <property type="project" value="TreeGrafter"/>
</dbReference>
<dbReference type="HAMAP" id="MF_00514">
    <property type="entry name" value="Ribosomal_bL35"/>
    <property type="match status" value="1"/>
</dbReference>
<dbReference type="InterPro" id="IPR001706">
    <property type="entry name" value="Ribosomal_bL35"/>
</dbReference>
<keyword evidence="8" id="KW-1185">Reference proteome</keyword>
<evidence type="ECO:0000256" key="6">
    <source>
        <dbReference type="RuleBase" id="RU000568"/>
    </source>
</evidence>
<gene>
    <name evidence="5" type="primary">rpmI</name>
    <name evidence="7" type="ORF">SAMN06296036_101305</name>
</gene>
<dbReference type="InterPro" id="IPR018265">
    <property type="entry name" value="Ribosomal_bL35_CS"/>
</dbReference>
<dbReference type="InterPro" id="IPR037229">
    <property type="entry name" value="Ribosomal_bL35_sf"/>
</dbReference>
<dbReference type="PANTHER" id="PTHR33343">
    <property type="entry name" value="54S RIBOSOMAL PROTEIN BL35M"/>
    <property type="match status" value="1"/>
</dbReference>
<dbReference type="Proteomes" id="UP000192907">
    <property type="component" value="Unassembled WGS sequence"/>
</dbReference>
<dbReference type="PRINTS" id="PR00064">
    <property type="entry name" value="RIBOSOMALL35"/>
</dbReference>
<dbReference type="NCBIfam" id="TIGR00001">
    <property type="entry name" value="rpmI_bact"/>
    <property type="match status" value="1"/>
</dbReference>
<dbReference type="InterPro" id="IPR021137">
    <property type="entry name" value="Ribosomal_bL35-like"/>
</dbReference>
<evidence type="ECO:0000256" key="1">
    <source>
        <dbReference type="ARBA" id="ARBA00006598"/>
    </source>
</evidence>
<dbReference type="OrthoDB" id="47476at2"/>